<feature type="compositionally biased region" description="Polar residues" evidence="2">
    <location>
        <begin position="231"/>
        <end position="241"/>
    </location>
</feature>
<gene>
    <name evidence="3" type="ORF">CTEN210_04300</name>
</gene>
<sequence length="518" mass="58813">MESTESVNLKKDNHQEQQDISPSPSLSSPASLTNEEENEIIETNKETSSNIDKENQEENEKEEEVKESQDPFKMESRDSCNEQSSTLSCHDEEVVQVASTDSIEVDMNGLSSNSILDSNLNLEHRLQETADEVTDSPSNTPALDDTNHAVVDESIADKQDNETNDDDDNISYEEEEEIEESKEISNDVSTTPTANETVTTISQSTAKIIDAIPSSPPASPPSEQKYESPIKASTSNDTHTSTISAHMEIHSLKEFYEKKLHLQKQTHDQQIDEILQQLNHLESTYEEQLVELRESVTKTNIMNEALMNQLVVYKTKLEEESQLVETTKTQVKELQTSIEEMETMHESQLLNLKTSKEDAIIQAREEIRLAAESQFAAAQKTFLKLKQDYISLKTEKQDVEKKYTITRDKLLQLEKKDQNYSQEMNKVLAENAELQAKLATDNAETLKLKQSYLEKANSFVQKEQNLEERLEVLEKERKDAVRAYSVVAEEKEALKNENAELQALCEELMLIVEGNKGK</sequence>
<proteinExistence type="predicted"/>
<feature type="compositionally biased region" description="Basic and acidic residues" evidence="2">
    <location>
        <begin position="145"/>
        <end position="161"/>
    </location>
</feature>
<evidence type="ECO:0000313" key="3">
    <source>
        <dbReference type="EMBL" id="GFH47824.1"/>
    </source>
</evidence>
<name>A0AAD3H2T6_9STRA</name>
<dbReference type="EMBL" id="BLLK01000023">
    <property type="protein sequence ID" value="GFH47824.1"/>
    <property type="molecule type" value="Genomic_DNA"/>
</dbReference>
<feature type="compositionally biased region" description="Acidic residues" evidence="2">
    <location>
        <begin position="162"/>
        <end position="180"/>
    </location>
</feature>
<feature type="compositionally biased region" description="Basic and acidic residues" evidence="2">
    <location>
        <begin position="51"/>
        <end position="80"/>
    </location>
</feature>
<dbReference type="Proteomes" id="UP001054902">
    <property type="component" value="Unassembled WGS sequence"/>
</dbReference>
<reference evidence="3 4" key="1">
    <citation type="journal article" date="2021" name="Sci. Rep.">
        <title>The genome of the diatom Chaetoceros tenuissimus carries an ancient integrated fragment of an extant virus.</title>
        <authorList>
            <person name="Hongo Y."/>
            <person name="Kimura K."/>
            <person name="Takaki Y."/>
            <person name="Yoshida Y."/>
            <person name="Baba S."/>
            <person name="Kobayashi G."/>
            <person name="Nagasaki K."/>
            <person name="Hano T."/>
            <person name="Tomaru Y."/>
        </authorList>
    </citation>
    <scope>NUCLEOTIDE SEQUENCE [LARGE SCALE GENOMIC DNA]</scope>
    <source>
        <strain evidence="3 4">NIES-3715</strain>
    </source>
</reference>
<evidence type="ECO:0000313" key="4">
    <source>
        <dbReference type="Proteomes" id="UP001054902"/>
    </source>
</evidence>
<comment type="caution">
    <text evidence="3">The sequence shown here is derived from an EMBL/GenBank/DDBJ whole genome shotgun (WGS) entry which is preliminary data.</text>
</comment>
<keyword evidence="4" id="KW-1185">Reference proteome</keyword>
<feature type="region of interest" description="Disordered" evidence="2">
    <location>
        <begin position="1"/>
        <end position="93"/>
    </location>
</feature>
<accession>A0AAD3H2T6</accession>
<feature type="compositionally biased region" description="Basic and acidic residues" evidence="2">
    <location>
        <begin position="8"/>
        <end position="17"/>
    </location>
</feature>
<protein>
    <submittedName>
        <fullName evidence="3">Uncharacterized protein</fullName>
    </submittedName>
</protein>
<feature type="compositionally biased region" description="Low complexity" evidence="2">
    <location>
        <begin position="21"/>
        <end position="33"/>
    </location>
</feature>
<feature type="coiled-coil region" evidence="1">
    <location>
        <begin position="396"/>
        <end position="511"/>
    </location>
</feature>
<feature type="region of interest" description="Disordered" evidence="2">
    <location>
        <begin position="211"/>
        <end position="241"/>
    </location>
</feature>
<evidence type="ECO:0000256" key="2">
    <source>
        <dbReference type="SAM" id="MobiDB-lite"/>
    </source>
</evidence>
<feature type="coiled-coil region" evidence="1">
    <location>
        <begin position="264"/>
        <end position="344"/>
    </location>
</feature>
<keyword evidence="1" id="KW-0175">Coiled coil</keyword>
<organism evidence="3 4">
    <name type="scientific">Chaetoceros tenuissimus</name>
    <dbReference type="NCBI Taxonomy" id="426638"/>
    <lineage>
        <taxon>Eukaryota</taxon>
        <taxon>Sar</taxon>
        <taxon>Stramenopiles</taxon>
        <taxon>Ochrophyta</taxon>
        <taxon>Bacillariophyta</taxon>
        <taxon>Coscinodiscophyceae</taxon>
        <taxon>Chaetocerotophycidae</taxon>
        <taxon>Chaetocerotales</taxon>
        <taxon>Chaetocerotaceae</taxon>
        <taxon>Chaetoceros</taxon>
    </lineage>
</organism>
<feature type="region of interest" description="Disordered" evidence="2">
    <location>
        <begin position="126"/>
        <end position="196"/>
    </location>
</feature>
<evidence type="ECO:0000256" key="1">
    <source>
        <dbReference type="SAM" id="Coils"/>
    </source>
</evidence>
<dbReference type="AlphaFoldDB" id="A0AAD3H2T6"/>